<dbReference type="HAMAP" id="MF_00191">
    <property type="entry name" value="IspH"/>
    <property type="match status" value="1"/>
</dbReference>
<dbReference type="NCBIfam" id="NF002187">
    <property type="entry name" value="PRK01045.1-1"/>
    <property type="match status" value="1"/>
</dbReference>
<keyword evidence="2 5" id="KW-0479">Metal-binding</keyword>
<comment type="caution">
    <text evidence="5">Lacks conserved residue(s) required for the propagation of feature annotation.</text>
</comment>
<dbReference type="GO" id="GO:0050992">
    <property type="term" value="P:dimethylallyl diphosphate biosynthetic process"/>
    <property type="evidence" value="ECO:0007669"/>
    <property type="project" value="UniProtKB-UniRule"/>
</dbReference>
<reference evidence="9" key="1">
    <citation type="submission" date="2021-01" db="EMBL/GenBank/DDBJ databases">
        <title>Genomic Encyclopedia of Type Strains, Phase IV (KMG-IV): sequencing the most valuable type-strain genomes for metagenomic binning, comparative biology and taxonomic classification.</title>
        <authorList>
            <person name="Goeker M."/>
        </authorList>
    </citation>
    <scope>NUCLEOTIDE SEQUENCE</scope>
    <source>
        <strain evidence="9">DSM 23230</strain>
    </source>
</reference>
<feature type="domain" description="S1 motif" evidence="8">
    <location>
        <begin position="506"/>
        <end position="574"/>
    </location>
</feature>
<comment type="pathway">
    <text evidence="5">Isoprenoid biosynthesis; isopentenyl diphosphate biosynthesis via DXP pathway; isopentenyl diphosphate from 1-deoxy-D-xylulose 5-phosphate: step 6/6.</text>
</comment>
<gene>
    <name evidence="5" type="primary">ispH</name>
    <name evidence="9" type="ORF">JOC47_000827</name>
</gene>
<feature type="domain" description="S1 motif" evidence="8">
    <location>
        <begin position="334"/>
        <end position="402"/>
    </location>
</feature>
<proteinExistence type="inferred from homology"/>
<dbReference type="GO" id="GO:0046872">
    <property type="term" value="F:metal ion binding"/>
    <property type="evidence" value="ECO:0007669"/>
    <property type="project" value="UniProtKB-KW"/>
</dbReference>
<feature type="coiled-coil region" evidence="6">
    <location>
        <begin position="478"/>
        <end position="506"/>
    </location>
</feature>
<dbReference type="PANTHER" id="PTHR30426:SF0">
    <property type="entry name" value="4-HYDROXY-3-METHYLBUT-2-ENYL DIPHOSPHATE REDUCTASE"/>
    <property type="match status" value="1"/>
</dbReference>
<dbReference type="CDD" id="cd13944">
    <property type="entry name" value="lytB_ispH"/>
    <property type="match status" value="1"/>
</dbReference>
<feature type="binding site" evidence="5">
    <location>
        <position position="12"/>
    </location>
    <ligand>
        <name>[4Fe-4S] cluster</name>
        <dbReference type="ChEBI" id="CHEBI:49883"/>
    </ligand>
</feature>
<comment type="pathway">
    <text evidence="5">Isoprenoid biosynthesis; dimethylallyl diphosphate biosynthesis; dimethylallyl diphosphate from (2E)-4-hydroxy-3-methylbutenyl diphosphate: step 1/1.</text>
</comment>
<feature type="binding site" evidence="5">
    <location>
        <position position="123"/>
    </location>
    <ligand>
        <name>dimethylallyl diphosphate</name>
        <dbReference type="ChEBI" id="CHEBI:57623"/>
    </ligand>
</feature>
<evidence type="ECO:0000256" key="5">
    <source>
        <dbReference type="HAMAP-Rule" id="MF_00191"/>
    </source>
</evidence>
<feature type="binding site" evidence="5">
    <location>
        <position position="219"/>
    </location>
    <ligand>
        <name>dimethylallyl diphosphate</name>
        <dbReference type="ChEBI" id="CHEBI:57623"/>
    </ligand>
</feature>
<keyword evidence="4 5" id="KW-0411">Iron-sulfur</keyword>
<evidence type="ECO:0000259" key="8">
    <source>
        <dbReference type="PROSITE" id="PS50126"/>
    </source>
</evidence>
<dbReference type="GO" id="GO:0016114">
    <property type="term" value="P:terpenoid biosynthetic process"/>
    <property type="evidence" value="ECO:0007669"/>
    <property type="project" value="UniProtKB-UniRule"/>
</dbReference>
<keyword evidence="10" id="KW-1185">Reference proteome</keyword>
<feature type="binding site" evidence="5">
    <location>
        <position position="73"/>
    </location>
    <ligand>
        <name>dimethylallyl diphosphate</name>
        <dbReference type="ChEBI" id="CHEBI:57623"/>
    </ligand>
</feature>
<dbReference type="EMBL" id="JAFBDQ010000003">
    <property type="protein sequence ID" value="MBM7555993.1"/>
    <property type="molecule type" value="Genomic_DNA"/>
</dbReference>
<dbReference type="GO" id="GO:0019288">
    <property type="term" value="P:isopentenyl diphosphate biosynthetic process, methylerythritol 4-phosphate pathway"/>
    <property type="evidence" value="ECO:0007669"/>
    <property type="project" value="UniProtKB-UniRule"/>
</dbReference>
<dbReference type="GO" id="GO:0005737">
    <property type="term" value="C:cytoplasm"/>
    <property type="evidence" value="ECO:0007669"/>
    <property type="project" value="UniProtKB-ARBA"/>
</dbReference>
<dbReference type="InterPro" id="IPR003451">
    <property type="entry name" value="LytB/IspH"/>
</dbReference>
<dbReference type="AlphaFoldDB" id="A0A938XRD2"/>
<dbReference type="InterPro" id="IPR012340">
    <property type="entry name" value="NA-bd_OB-fold"/>
</dbReference>
<dbReference type="InterPro" id="IPR003029">
    <property type="entry name" value="S1_domain"/>
</dbReference>
<organism evidence="9 10">
    <name type="scientific">Halanaerobacter jeridensis</name>
    <dbReference type="NCBI Taxonomy" id="706427"/>
    <lineage>
        <taxon>Bacteria</taxon>
        <taxon>Bacillati</taxon>
        <taxon>Bacillota</taxon>
        <taxon>Clostridia</taxon>
        <taxon>Halanaerobiales</taxon>
        <taxon>Halobacteroidaceae</taxon>
        <taxon>Halanaerobacter</taxon>
    </lineage>
</organism>
<feature type="binding site" evidence="5">
    <location>
        <position position="261"/>
    </location>
    <ligand>
        <name>dimethylallyl diphosphate</name>
        <dbReference type="ChEBI" id="CHEBI:57623"/>
    </ligand>
</feature>
<evidence type="ECO:0000256" key="6">
    <source>
        <dbReference type="SAM" id="Coils"/>
    </source>
</evidence>
<keyword evidence="5" id="KW-0414">Isoprene biosynthesis</keyword>
<dbReference type="SUPFAM" id="SSF50249">
    <property type="entry name" value="Nucleic acid-binding proteins"/>
    <property type="match status" value="4"/>
</dbReference>
<dbReference type="InterPro" id="IPR035104">
    <property type="entry name" value="Ribosomal_protein_S1-like"/>
</dbReference>
<comment type="cofactor">
    <cofactor evidence="5">
        <name>[4Fe-4S] cluster</name>
        <dbReference type="ChEBI" id="CHEBI:49883"/>
    </cofactor>
    <text evidence="5">Binds 1 [4Fe-4S] cluster per subunit.</text>
</comment>
<evidence type="ECO:0000313" key="9">
    <source>
        <dbReference type="EMBL" id="MBM7555993.1"/>
    </source>
</evidence>
<feature type="binding site" evidence="5">
    <location>
        <position position="123"/>
    </location>
    <ligand>
        <name>(2E)-4-hydroxy-3-methylbut-2-enyl diphosphate</name>
        <dbReference type="ChEBI" id="CHEBI:128753"/>
    </ligand>
</feature>
<feature type="binding site" evidence="5">
    <location>
        <position position="161"/>
    </location>
    <ligand>
        <name>(2E)-4-hydroxy-3-methylbut-2-enyl diphosphate</name>
        <dbReference type="ChEBI" id="CHEBI:128753"/>
    </ligand>
</feature>
<comment type="catalytic activity">
    <reaction evidence="5">
        <text>isopentenyl diphosphate + 2 oxidized [2Fe-2S]-[ferredoxin] + H2O = (2E)-4-hydroxy-3-methylbut-2-enyl diphosphate + 2 reduced [2Fe-2S]-[ferredoxin] + 2 H(+)</text>
        <dbReference type="Rhea" id="RHEA:24488"/>
        <dbReference type="Rhea" id="RHEA-COMP:10000"/>
        <dbReference type="Rhea" id="RHEA-COMP:10001"/>
        <dbReference type="ChEBI" id="CHEBI:15377"/>
        <dbReference type="ChEBI" id="CHEBI:15378"/>
        <dbReference type="ChEBI" id="CHEBI:33737"/>
        <dbReference type="ChEBI" id="CHEBI:33738"/>
        <dbReference type="ChEBI" id="CHEBI:128753"/>
        <dbReference type="ChEBI" id="CHEBI:128769"/>
        <dbReference type="EC" id="1.17.7.4"/>
    </reaction>
</comment>
<feature type="binding site" evidence="5">
    <location>
        <position position="95"/>
    </location>
    <ligand>
        <name>[4Fe-4S] cluster</name>
        <dbReference type="ChEBI" id="CHEBI:49883"/>
    </ligand>
</feature>
<feature type="domain" description="S1 motif" evidence="8">
    <location>
        <begin position="420"/>
        <end position="485"/>
    </location>
</feature>
<feature type="binding site" evidence="5">
    <location>
        <position position="123"/>
    </location>
    <ligand>
        <name>isopentenyl diphosphate</name>
        <dbReference type="ChEBI" id="CHEBI:128769"/>
    </ligand>
</feature>
<dbReference type="EC" id="1.17.7.4" evidence="5"/>
<feature type="binding site" evidence="5">
    <location>
        <position position="217"/>
    </location>
    <ligand>
        <name>dimethylallyl diphosphate</name>
        <dbReference type="ChEBI" id="CHEBI:57623"/>
    </ligand>
</feature>
<evidence type="ECO:0000256" key="7">
    <source>
        <dbReference type="SAM" id="MobiDB-lite"/>
    </source>
</evidence>
<feature type="region of interest" description="Disordered" evidence="7">
    <location>
        <begin position="279"/>
        <end position="308"/>
    </location>
</feature>
<dbReference type="NCBIfam" id="NF005208">
    <property type="entry name" value="PRK06676.1"/>
    <property type="match status" value="1"/>
</dbReference>
<dbReference type="Proteomes" id="UP000774000">
    <property type="component" value="Unassembled WGS sequence"/>
</dbReference>
<feature type="binding site" evidence="5">
    <location>
        <position position="41"/>
    </location>
    <ligand>
        <name>(2E)-4-hydroxy-3-methylbut-2-enyl diphosphate</name>
        <dbReference type="ChEBI" id="CHEBI:128753"/>
    </ligand>
</feature>
<keyword evidence="3 5" id="KW-0408">Iron</keyword>
<feature type="compositionally biased region" description="Acidic residues" evidence="7">
    <location>
        <begin position="287"/>
        <end position="300"/>
    </location>
</feature>
<sequence>MEILVGDYAGFCFGVDRAMEIAFEAGESKTDEVYTLGPLIHNPQAVGKLNKVGVGLAEDINDVEEGTIIIRSHGVAPEVIEKAEKKGLEVINATCPFVKKAQEKAKKLKEDGYQVLISGDKNHPEVAGILGFTNEQAIVIEDESDFSKVPNTDKIGVITQTTQSISHLQNLVNYLLPKVKDLKVHNTICTTTSQRQEEAAQLAEKVDLMIVLGGYNSANTNRLAEICCENGVNTHHVETAEELQTDWFTNIKKVGITAGASTPNWIIKEAVKRMEEINEEKNQVETTEGEEKTEELEQEENVTTAKDEEAVEETAEETQMEEEENFSATELNKGDVVKGTVSQISAQGVYVDVGAKTEGFVPADELTYSNSKPEEVVEEGEEIEVSVLNPEGEDGHAILSKKKVEQEQAWENIKEAKKNEEIIEAEVTKEVKGGLVVDVGLRGFVPASHVAIDYIEDLSQFVGETLKLKVIEAERENNNVVLSRKVLLEEEKEEKEEEILDSLEEDSVVEGTVTKLVDFGAFVDLGGIEGLLHISEISWGRIDHPEDVLEEGEEIEVKILGVDKDEKRISLGLKQIQPDPWEEFINEYEVGDVIEGNITKTVDFGAFMEVKPGVEGLIHISQLSHDHVETVEEVVTEGDEVEAKVININADDRKIGLSIKELESKPKSKNKSKTKKKDTKSQKPKKKKKEKEKGTKIGDLIGDELDELFD</sequence>
<evidence type="ECO:0000256" key="1">
    <source>
        <dbReference type="ARBA" id="ARBA00022485"/>
    </source>
</evidence>
<dbReference type="PRINTS" id="PR00681">
    <property type="entry name" value="RIBOSOMALS1"/>
</dbReference>
<feature type="active site" description="Proton donor" evidence="5">
    <location>
        <position position="125"/>
    </location>
</feature>
<dbReference type="CDD" id="cd05688">
    <property type="entry name" value="S1_RPS1_repeat_ec3"/>
    <property type="match status" value="1"/>
</dbReference>
<comment type="catalytic activity">
    <reaction evidence="5">
        <text>dimethylallyl diphosphate + 2 oxidized [2Fe-2S]-[ferredoxin] + H2O = (2E)-4-hydroxy-3-methylbut-2-enyl diphosphate + 2 reduced [2Fe-2S]-[ferredoxin] + 2 H(+)</text>
        <dbReference type="Rhea" id="RHEA:24825"/>
        <dbReference type="Rhea" id="RHEA-COMP:10000"/>
        <dbReference type="Rhea" id="RHEA-COMP:10001"/>
        <dbReference type="ChEBI" id="CHEBI:15377"/>
        <dbReference type="ChEBI" id="CHEBI:15378"/>
        <dbReference type="ChEBI" id="CHEBI:33737"/>
        <dbReference type="ChEBI" id="CHEBI:33738"/>
        <dbReference type="ChEBI" id="CHEBI:57623"/>
        <dbReference type="ChEBI" id="CHEBI:128753"/>
        <dbReference type="EC" id="1.17.7.4"/>
    </reaction>
</comment>
<comment type="similarity">
    <text evidence="5">Belongs to the IspH family.</text>
</comment>
<dbReference type="SMART" id="SM00316">
    <property type="entry name" value="S1"/>
    <property type="match status" value="4"/>
</dbReference>
<dbReference type="GO" id="GO:0051539">
    <property type="term" value="F:4 iron, 4 sulfur cluster binding"/>
    <property type="evidence" value="ECO:0007669"/>
    <property type="project" value="UniProtKB-UniRule"/>
</dbReference>
<dbReference type="NCBIfam" id="TIGR00216">
    <property type="entry name" value="ispH_lytB"/>
    <property type="match status" value="1"/>
</dbReference>
<dbReference type="Gene3D" id="2.40.50.140">
    <property type="entry name" value="Nucleic acid-binding proteins"/>
    <property type="match status" value="4"/>
</dbReference>
<feature type="binding site" evidence="5">
    <location>
        <position position="261"/>
    </location>
    <ligand>
        <name>isopentenyl diphosphate</name>
        <dbReference type="ChEBI" id="CHEBI:128769"/>
    </ligand>
</feature>
<feature type="binding site" evidence="5">
    <location>
        <position position="41"/>
    </location>
    <ligand>
        <name>dimethylallyl diphosphate</name>
        <dbReference type="ChEBI" id="CHEBI:57623"/>
    </ligand>
</feature>
<dbReference type="Pfam" id="PF02401">
    <property type="entry name" value="LYTB"/>
    <property type="match status" value="1"/>
</dbReference>
<comment type="function">
    <text evidence="5">Catalyzes the conversion of 1-hydroxy-2-methyl-2-(E)-butenyl 4-diphosphate (HMBPP) into a mixture of isopentenyl diphosphate (IPP) and dimethylallyl diphosphate (DMAPP). Acts in the terminal step of the DOXP/MEP pathway for isoprenoid precursor biosynthesis.</text>
</comment>
<dbReference type="FunFam" id="2.40.50.140:FF:000051">
    <property type="entry name" value="RNA-binding transcriptional accessory protein"/>
    <property type="match status" value="1"/>
</dbReference>
<dbReference type="GO" id="GO:0051745">
    <property type="term" value="F:4-hydroxy-3-methylbut-2-enyl diphosphate reductase activity"/>
    <property type="evidence" value="ECO:0007669"/>
    <property type="project" value="UniProtKB-UniRule"/>
</dbReference>
<feature type="compositionally biased region" description="Basic residues" evidence="7">
    <location>
        <begin position="667"/>
        <end position="690"/>
    </location>
</feature>
<evidence type="ECO:0000256" key="2">
    <source>
        <dbReference type="ARBA" id="ARBA00022723"/>
    </source>
</evidence>
<feature type="binding site" evidence="5">
    <location>
        <position position="73"/>
    </location>
    <ligand>
        <name>isopentenyl diphosphate</name>
        <dbReference type="ChEBI" id="CHEBI:128769"/>
    </ligand>
</feature>
<evidence type="ECO:0000256" key="3">
    <source>
        <dbReference type="ARBA" id="ARBA00023004"/>
    </source>
</evidence>
<dbReference type="CDD" id="cd04465">
    <property type="entry name" value="S1_RPS1_repeat_ec2_hs2"/>
    <property type="match status" value="1"/>
</dbReference>
<feature type="binding site" evidence="5">
    <location>
        <position position="189"/>
    </location>
    <ligand>
        <name>[4Fe-4S] cluster</name>
        <dbReference type="ChEBI" id="CHEBI:49883"/>
    </ligand>
</feature>
<keyword evidence="6" id="KW-0175">Coiled coil</keyword>
<dbReference type="Gene3D" id="3.40.50.11270">
    <property type="match status" value="1"/>
</dbReference>
<feature type="binding site" evidence="5">
    <location>
        <position position="217"/>
    </location>
    <ligand>
        <name>(2E)-4-hydroxy-3-methylbut-2-enyl diphosphate</name>
        <dbReference type="ChEBI" id="CHEBI:128753"/>
    </ligand>
</feature>
<dbReference type="RefSeq" id="WP_204700701.1">
    <property type="nucleotide sequence ID" value="NZ_JAFBDQ010000003.1"/>
</dbReference>
<accession>A0A938XRD2</accession>
<evidence type="ECO:0000256" key="4">
    <source>
        <dbReference type="ARBA" id="ARBA00023014"/>
    </source>
</evidence>
<dbReference type="Gene3D" id="3.40.1010.20">
    <property type="entry name" value="4-hydroxy-3-methylbut-2-enyl diphosphate reductase, catalytic domain"/>
    <property type="match status" value="2"/>
</dbReference>
<protein>
    <recommendedName>
        <fullName evidence="5">4-hydroxy-3-methylbut-2-enyl diphosphate reductase</fullName>
        <shortName evidence="5">HMBPP reductase</shortName>
        <ecNumber evidence="5">1.17.7.4</ecNumber>
    </recommendedName>
</protein>
<feature type="region of interest" description="Disordered" evidence="7">
    <location>
        <begin position="659"/>
        <end position="696"/>
    </location>
</feature>
<comment type="caution">
    <text evidence="9">The sequence shown here is derived from an EMBL/GenBank/DDBJ whole genome shotgun (WGS) entry which is preliminary data.</text>
</comment>
<feature type="binding site" evidence="5">
    <location>
        <position position="41"/>
    </location>
    <ligand>
        <name>isopentenyl diphosphate</name>
        <dbReference type="ChEBI" id="CHEBI:128769"/>
    </ligand>
</feature>
<keyword evidence="1 5" id="KW-0004">4Fe-4S</keyword>
<keyword evidence="5 9" id="KW-0560">Oxidoreductase</keyword>
<dbReference type="NCBIfam" id="NF000907">
    <property type="entry name" value="PRK00087.1"/>
    <property type="match status" value="1"/>
</dbReference>
<dbReference type="PANTHER" id="PTHR30426">
    <property type="entry name" value="4-HYDROXY-3-METHYLBUT-2-ENYL DIPHOSPHATE REDUCTASE"/>
    <property type="match status" value="1"/>
</dbReference>
<feature type="domain" description="S1 motif" evidence="8">
    <location>
        <begin position="591"/>
        <end position="660"/>
    </location>
</feature>
<feature type="binding site" evidence="5">
    <location>
        <position position="219"/>
    </location>
    <ligand>
        <name>(2E)-4-hydroxy-3-methylbut-2-enyl diphosphate</name>
        <dbReference type="ChEBI" id="CHEBI:128753"/>
    </ligand>
</feature>
<name>A0A938XRD2_9FIRM</name>
<feature type="binding site" evidence="5">
    <location>
        <position position="219"/>
    </location>
    <ligand>
        <name>isopentenyl diphosphate</name>
        <dbReference type="ChEBI" id="CHEBI:128769"/>
    </ligand>
</feature>
<feature type="binding site" evidence="5">
    <location>
        <position position="261"/>
    </location>
    <ligand>
        <name>(2E)-4-hydroxy-3-methylbut-2-enyl diphosphate</name>
        <dbReference type="ChEBI" id="CHEBI:128753"/>
    </ligand>
</feature>
<feature type="binding site" evidence="5">
    <location>
        <position position="217"/>
    </location>
    <ligand>
        <name>isopentenyl diphosphate</name>
        <dbReference type="ChEBI" id="CHEBI:128769"/>
    </ligand>
</feature>
<dbReference type="GO" id="GO:0003729">
    <property type="term" value="F:mRNA binding"/>
    <property type="evidence" value="ECO:0007669"/>
    <property type="project" value="UniProtKB-ARBA"/>
</dbReference>
<evidence type="ECO:0000313" key="10">
    <source>
        <dbReference type="Proteomes" id="UP000774000"/>
    </source>
</evidence>
<dbReference type="Pfam" id="PF00575">
    <property type="entry name" value="S1"/>
    <property type="match status" value="4"/>
</dbReference>
<feature type="binding site" evidence="5">
    <location>
        <position position="73"/>
    </location>
    <ligand>
        <name>(2E)-4-hydroxy-3-methylbut-2-enyl diphosphate</name>
        <dbReference type="ChEBI" id="CHEBI:128753"/>
    </ligand>
</feature>
<dbReference type="PROSITE" id="PS50126">
    <property type="entry name" value="S1"/>
    <property type="match status" value="4"/>
</dbReference>